<feature type="compositionally biased region" description="Low complexity" evidence="2">
    <location>
        <begin position="198"/>
        <end position="214"/>
    </location>
</feature>
<feature type="coiled-coil region" evidence="1">
    <location>
        <begin position="25"/>
        <end position="66"/>
    </location>
</feature>
<dbReference type="AlphaFoldDB" id="A0A6J5ZVL2"/>
<gene>
    <name evidence="3" type="ORF">UFOPK3522_01078</name>
</gene>
<accession>A0A6J5ZVL2</accession>
<dbReference type="EMBL" id="CAESAO010000096">
    <property type="protein sequence ID" value="CAB4345296.1"/>
    <property type="molecule type" value="Genomic_DNA"/>
</dbReference>
<evidence type="ECO:0000256" key="2">
    <source>
        <dbReference type="SAM" id="MobiDB-lite"/>
    </source>
</evidence>
<name>A0A6J5ZVL2_9ZZZZ</name>
<protein>
    <submittedName>
        <fullName evidence="3">Unannotated protein</fullName>
    </submittedName>
</protein>
<keyword evidence="1" id="KW-0175">Coiled coil</keyword>
<organism evidence="3">
    <name type="scientific">freshwater metagenome</name>
    <dbReference type="NCBI Taxonomy" id="449393"/>
    <lineage>
        <taxon>unclassified sequences</taxon>
        <taxon>metagenomes</taxon>
        <taxon>ecological metagenomes</taxon>
    </lineage>
</organism>
<evidence type="ECO:0000313" key="3">
    <source>
        <dbReference type="EMBL" id="CAB4345296.1"/>
    </source>
</evidence>
<feature type="region of interest" description="Disordered" evidence="2">
    <location>
        <begin position="182"/>
        <end position="236"/>
    </location>
</feature>
<feature type="region of interest" description="Disordered" evidence="2">
    <location>
        <begin position="137"/>
        <end position="167"/>
    </location>
</feature>
<evidence type="ECO:0000256" key="1">
    <source>
        <dbReference type="SAM" id="Coils"/>
    </source>
</evidence>
<sequence>MEQVNPSQNDPERFVDAGVLADRRARRAELAEAELRERLAGAEQRVAELEQIADQSSRARAELDQRTARDLEIAAVLGEAADAVRAAREAVDHEIHAREAAEAALRAERIAREAAERSVVAERAARDAATAAIVSARVRSSDVQPPDPVFAVPAPLAQPPSAATPETEELLAGLAMAAERLRAQAPVPADGVAPSSERPAGQGPTPAAPTQTAPRGGGGLVGRTARALRKLRSERP</sequence>
<reference evidence="3" key="1">
    <citation type="submission" date="2020-05" db="EMBL/GenBank/DDBJ databases">
        <authorList>
            <person name="Chiriac C."/>
            <person name="Salcher M."/>
            <person name="Ghai R."/>
            <person name="Kavagutti S V."/>
        </authorList>
    </citation>
    <scope>NUCLEOTIDE SEQUENCE</scope>
</reference>
<proteinExistence type="predicted"/>